<name>A0AA43DRP9_PSESX</name>
<accession>A0AA43DRP9</accession>
<evidence type="ECO:0000313" key="2">
    <source>
        <dbReference type="Proteomes" id="UP001162155"/>
    </source>
</evidence>
<gene>
    <name evidence="1" type="ORF">JW322_06525</name>
</gene>
<proteinExistence type="predicted"/>
<sequence length="104" mass="11328">MSQPKSNTAPKKAQVAVTQPFEVIDHGKDEFLQVRSGIPALDAMELSSAWLSEVLLFIRDYYDEETGLKTSGVYLIQQQLISAKALIDASVVGIMEAERSGGAQ</sequence>
<dbReference type="Proteomes" id="UP001162155">
    <property type="component" value="Unassembled WGS sequence"/>
</dbReference>
<protein>
    <submittedName>
        <fullName evidence="1">Uncharacterized protein</fullName>
    </submittedName>
</protein>
<dbReference type="AlphaFoldDB" id="A0AA43DRP9"/>
<reference evidence="1" key="1">
    <citation type="submission" date="2021-02" db="EMBL/GenBank/DDBJ databases">
        <title>Genome analysis of blister spot of apple pathogen from New York area.</title>
        <authorList>
            <person name="Kandel P."/>
            <person name="Hockett K.L."/>
            <person name="Santander R."/>
            <person name="Acimovic S."/>
        </authorList>
    </citation>
    <scope>NUCLEOTIDE SEQUENCE</scope>
    <source>
        <strain evidence="1">PSP1</strain>
    </source>
</reference>
<dbReference type="EMBL" id="JAFFRZ010000001">
    <property type="protein sequence ID" value="MDH4621435.1"/>
    <property type="molecule type" value="Genomic_DNA"/>
</dbReference>
<dbReference type="RefSeq" id="WP_024650620.1">
    <property type="nucleotide sequence ID" value="NZ_JAFFRY010000009.1"/>
</dbReference>
<comment type="caution">
    <text evidence="1">The sequence shown here is derived from an EMBL/GenBank/DDBJ whole genome shotgun (WGS) entry which is preliminary data.</text>
</comment>
<organism evidence="1 2">
    <name type="scientific">Pseudomonas syringae pv. papulans</name>
    <dbReference type="NCBI Taxonomy" id="83963"/>
    <lineage>
        <taxon>Bacteria</taxon>
        <taxon>Pseudomonadati</taxon>
        <taxon>Pseudomonadota</taxon>
        <taxon>Gammaproteobacteria</taxon>
        <taxon>Pseudomonadales</taxon>
        <taxon>Pseudomonadaceae</taxon>
        <taxon>Pseudomonas</taxon>
        <taxon>Pseudomonas syringae</taxon>
    </lineage>
</organism>
<evidence type="ECO:0000313" key="1">
    <source>
        <dbReference type="EMBL" id="MDH4621435.1"/>
    </source>
</evidence>